<keyword evidence="4" id="KW-0378">Hydrolase</keyword>
<dbReference type="InterPro" id="IPR013830">
    <property type="entry name" value="SGNH_hydro"/>
</dbReference>
<dbReference type="GO" id="GO:0004622">
    <property type="term" value="F:phosphatidylcholine lysophospholipase activity"/>
    <property type="evidence" value="ECO:0007669"/>
    <property type="project" value="TreeGrafter"/>
</dbReference>
<feature type="signal peptide" evidence="2">
    <location>
        <begin position="1"/>
        <end position="20"/>
    </location>
</feature>
<dbReference type="Gene3D" id="3.40.50.1110">
    <property type="entry name" value="SGNH hydrolase"/>
    <property type="match status" value="1"/>
</dbReference>
<keyword evidence="2" id="KW-0732">Signal</keyword>
<evidence type="ECO:0000256" key="2">
    <source>
        <dbReference type="SAM" id="SignalP"/>
    </source>
</evidence>
<dbReference type="AlphaFoldDB" id="A0A518HW75"/>
<keyword evidence="1" id="KW-0175">Coiled coil</keyword>
<dbReference type="OrthoDB" id="9794725at2"/>
<dbReference type="Proteomes" id="UP000319004">
    <property type="component" value="Chromosome"/>
</dbReference>
<evidence type="ECO:0000313" key="4">
    <source>
        <dbReference type="EMBL" id="QDV45102.1"/>
    </source>
</evidence>
<dbReference type="CDD" id="cd01834">
    <property type="entry name" value="SGNH_hydrolase_like_2"/>
    <property type="match status" value="1"/>
</dbReference>
<organism evidence="4 5">
    <name type="scientific">Stieleria neptunia</name>
    <dbReference type="NCBI Taxonomy" id="2527979"/>
    <lineage>
        <taxon>Bacteria</taxon>
        <taxon>Pseudomonadati</taxon>
        <taxon>Planctomycetota</taxon>
        <taxon>Planctomycetia</taxon>
        <taxon>Pirellulales</taxon>
        <taxon>Pirellulaceae</taxon>
        <taxon>Stieleria</taxon>
    </lineage>
</organism>
<name>A0A518HW75_9BACT</name>
<evidence type="ECO:0000313" key="5">
    <source>
        <dbReference type="Proteomes" id="UP000319004"/>
    </source>
</evidence>
<accession>A0A518HW75</accession>
<dbReference type="KEGG" id="snep:Enr13x_49760"/>
<dbReference type="PANTHER" id="PTHR30383">
    <property type="entry name" value="THIOESTERASE 1/PROTEASE 1/LYSOPHOSPHOLIPASE L1"/>
    <property type="match status" value="1"/>
</dbReference>
<dbReference type="Pfam" id="PF13472">
    <property type="entry name" value="Lipase_GDSL_2"/>
    <property type="match status" value="1"/>
</dbReference>
<feature type="coiled-coil region" evidence="1">
    <location>
        <begin position="398"/>
        <end position="432"/>
    </location>
</feature>
<gene>
    <name evidence="4" type="ORF">Enr13x_49760</name>
</gene>
<protein>
    <submittedName>
        <fullName evidence="4">GDSL-like Lipase/Acylhydrolase</fullName>
    </submittedName>
</protein>
<dbReference type="RefSeq" id="WP_145389313.1">
    <property type="nucleotide sequence ID" value="NZ_CP037423.1"/>
</dbReference>
<dbReference type="InterPro" id="IPR051532">
    <property type="entry name" value="Ester_Hydrolysis_Enzymes"/>
</dbReference>
<dbReference type="PANTHER" id="PTHR30383:SF5">
    <property type="entry name" value="SGNH HYDROLASE-TYPE ESTERASE DOMAIN-CONTAINING PROTEIN"/>
    <property type="match status" value="1"/>
</dbReference>
<feature type="domain" description="SGNH hydrolase-type esterase" evidence="3">
    <location>
        <begin position="40"/>
        <end position="226"/>
    </location>
</feature>
<evidence type="ECO:0000259" key="3">
    <source>
        <dbReference type="Pfam" id="PF13472"/>
    </source>
</evidence>
<dbReference type="InterPro" id="IPR036514">
    <property type="entry name" value="SGNH_hydro_sf"/>
</dbReference>
<sequence length="450" mass="49754" precursor="true">MKRFALALLSVCLLLFPSLAQTTPIQVGAANLQSGDAVVFLGDSITHQRLYTQYIEDFFITRFPSVPLKFHNAGIGGDKAWDALQRLDRDVLSKNPKLVTILLGMNDGRYQAFDHAIFETYETDMTELLDRLESAGTTVSPITPTMFDAVAARANLKKRPREESALRQYNAVLAYFGTWLRDEADRRGMRSIDMFGPLNHLTRVARQDDPQFTFIKDAVHPGTDGQLIMAHAWLENLGMQGPVSNITLVPTKKGYRARATGGEVSELVGADGSIEFTFLAESLPWVTPADTQVAAKMLKLDHKFSREGFQVHGLAPGKYALSIDGTPVGEFTHTQLAAHVELQRFPSTPQSVQAAKVVAMNKARNESTIKDLRGHWYTARNLARDQRSLAQAGDEASKAALEKKVAAGEQKMEGFEEKLAALEQKADEELAAIYEAAQPAPHRYVLQPVE</sequence>
<dbReference type="EMBL" id="CP037423">
    <property type="protein sequence ID" value="QDV45102.1"/>
    <property type="molecule type" value="Genomic_DNA"/>
</dbReference>
<feature type="chain" id="PRO_5021714471" evidence="2">
    <location>
        <begin position="21"/>
        <end position="450"/>
    </location>
</feature>
<proteinExistence type="predicted"/>
<evidence type="ECO:0000256" key="1">
    <source>
        <dbReference type="SAM" id="Coils"/>
    </source>
</evidence>
<reference evidence="4 5" key="1">
    <citation type="submission" date="2019-03" db="EMBL/GenBank/DDBJ databases">
        <title>Deep-cultivation of Planctomycetes and their phenomic and genomic characterization uncovers novel biology.</title>
        <authorList>
            <person name="Wiegand S."/>
            <person name="Jogler M."/>
            <person name="Boedeker C."/>
            <person name="Pinto D."/>
            <person name="Vollmers J."/>
            <person name="Rivas-Marin E."/>
            <person name="Kohn T."/>
            <person name="Peeters S.H."/>
            <person name="Heuer A."/>
            <person name="Rast P."/>
            <person name="Oberbeckmann S."/>
            <person name="Bunk B."/>
            <person name="Jeske O."/>
            <person name="Meyerdierks A."/>
            <person name="Storesund J.E."/>
            <person name="Kallscheuer N."/>
            <person name="Luecker S."/>
            <person name="Lage O.M."/>
            <person name="Pohl T."/>
            <person name="Merkel B.J."/>
            <person name="Hornburger P."/>
            <person name="Mueller R.-W."/>
            <person name="Bruemmer F."/>
            <person name="Labrenz M."/>
            <person name="Spormann A.M."/>
            <person name="Op den Camp H."/>
            <person name="Overmann J."/>
            <person name="Amann R."/>
            <person name="Jetten M.S.M."/>
            <person name="Mascher T."/>
            <person name="Medema M.H."/>
            <person name="Devos D.P."/>
            <person name="Kaster A.-K."/>
            <person name="Ovreas L."/>
            <person name="Rohde M."/>
            <person name="Galperin M.Y."/>
            <person name="Jogler C."/>
        </authorList>
    </citation>
    <scope>NUCLEOTIDE SEQUENCE [LARGE SCALE GENOMIC DNA]</scope>
    <source>
        <strain evidence="4 5">Enr13</strain>
    </source>
</reference>
<keyword evidence="5" id="KW-1185">Reference proteome</keyword>
<dbReference type="SUPFAM" id="SSF52266">
    <property type="entry name" value="SGNH hydrolase"/>
    <property type="match status" value="1"/>
</dbReference>